<dbReference type="InterPro" id="IPR029044">
    <property type="entry name" value="Nucleotide-diphossugar_trans"/>
</dbReference>
<dbReference type="STRING" id="1250231.SAMN04488552_0525"/>
<dbReference type="SUPFAM" id="SSF53448">
    <property type="entry name" value="Nucleotide-diphospho-sugar transferases"/>
    <property type="match status" value="1"/>
</dbReference>
<accession>A0A1H1L4Y2</accession>
<dbReference type="Gene3D" id="3.90.550.10">
    <property type="entry name" value="Spore Coat Polysaccharide Biosynthesis Protein SpsA, Chain A"/>
    <property type="match status" value="1"/>
</dbReference>
<reference evidence="4 5" key="1">
    <citation type="submission" date="2016-10" db="EMBL/GenBank/DDBJ databases">
        <authorList>
            <person name="Varghese N."/>
            <person name="Submissions S."/>
        </authorList>
    </citation>
    <scope>NUCLEOTIDE SEQUENCE [LARGE SCALE GENOMIC DNA]</scope>
    <source>
        <strain evidence="4 5">Mar_2010_102</strain>
    </source>
</reference>
<dbReference type="GO" id="GO:0016740">
    <property type="term" value="F:transferase activity"/>
    <property type="evidence" value="ECO:0007669"/>
    <property type="project" value="UniProtKB-KW"/>
</dbReference>
<dbReference type="Proteomes" id="UP000198858">
    <property type="component" value="Chromosome I"/>
</dbReference>
<name>A0A1H1L4Y2_9FLAO</name>
<keyword evidence="1 4" id="KW-0808">Transferase</keyword>
<dbReference type="Pfam" id="PF02709">
    <property type="entry name" value="Glyco_transf_7C"/>
    <property type="match status" value="1"/>
</dbReference>
<evidence type="ECO:0000259" key="3">
    <source>
        <dbReference type="Pfam" id="PF02709"/>
    </source>
</evidence>
<dbReference type="Pfam" id="PF00535">
    <property type="entry name" value="Glycos_transf_2"/>
    <property type="match status" value="1"/>
</dbReference>
<dbReference type="InterPro" id="IPR001173">
    <property type="entry name" value="Glyco_trans_2-like"/>
</dbReference>
<proteinExistence type="predicted"/>
<evidence type="ECO:0000259" key="2">
    <source>
        <dbReference type="Pfam" id="PF00535"/>
    </source>
</evidence>
<evidence type="ECO:0000313" key="4">
    <source>
        <dbReference type="EMBL" id="SDR68969.1"/>
    </source>
</evidence>
<dbReference type="InterPro" id="IPR027791">
    <property type="entry name" value="Galactosyl_T_C"/>
</dbReference>
<feature type="domain" description="Galactosyltransferase C-terminal" evidence="3">
    <location>
        <begin position="137"/>
        <end position="194"/>
    </location>
</feature>
<feature type="domain" description="Glycosyltransferase 2-like" evidence="2">
    <location>
        <begin position="3"/>
        <end position="116"/>
    </location>
</feature>
<gene>
    <name evidence="4" type="ORF">SAMN04488552_0525</name>
</gene>
<sequence>MLSILIPYRNRNISHILNCLNSLQKQSVNNFQVHFIDYGSIQEMATEAREICSRYSFVVYNYHPVEYQPWNKSRALNSVIKDLKTEYCFVADVDMIFHHQFVEKALKLSQTGKCIYFQVGFLEAGELISNQPFDESYIYRKSTDEATGLSMFPVRILRELRGFDEFYHFWGAEDTDIHVRIKNAGYGVEFYDKEVLMLHQWHPTYRLKESSRLTSDIQISGIVQVNHQYLKTAYNQKRTRVNSISWGKIVSEVEINTLLNADFSRELTNKKSEIDSFIYAELPQLSGMILKLKIKESEITKELKYHAKKLLKKKVDRYYSLKEVNDKLLIQTISFYRDKSYYFKVNEEQNEIEFAIIL</sequence>
<dbReference type="AlphaFoldDB" id="A0A1H1L4Y2"/>
<evidence type="ECO:0000313" key="5">
    <source>
        <dbReference type="Proteomes" id="UP000198858"/>
    </source>
</evidence>
<organism evidence="4 5">
    <name type="scientific">Christiangramia echinicola</name>
    <dbReference type="NCBI Taxonomy" id="279359"/>
    <lineage>
        <taxon>Bacteria</taxon>
        <taxon>Pseudomonadati</taxon>
        <taxon>Bacteroidota</taxon>
        <taxon>Flavobacteriia</taxon>
        <taxon>Flavobacteriales</taxon>
        <taxon>Flavobacteriaceae</taxon>
        <taxon>Christiangramia</taxon>
    </lineage>
</organism>
<evidence type="ECO:0000256" key="1">
    <source>
        <dbReference type="ARBA" id="ARBA00022679"/>
    </source>
</evidence>
<dbReference type="EMBL" id="LT629745">
    <property type="protein sequence ID" value="SDR68969.1"/>
    <property type="molecule type" value="Genomic_DNA"/>
</dbReference>
<protein>
    <submittedName>
        <fullName evidence="4">Glycosyltransferase like family 2</fullName>
    </submittedName>
</protein>
<keyword evidence="5" id="KW-1185">Reference proteome</keyword>
<dbReference type="RefSeq" id="WP_089661175.1">
    <property type="nucleotide sequence ID" value="NZ_LT629745.1"/>
</dbReference>